<keyword evidence="4" id="KW-0256">Endoplasmic reticulum</keyword>
<evidence type="ECO:0000256" key="8">
    <source>
        <dbReference type="ARBA" id="ARBA00037372"/>
    </source>
</evidence>
<dbReference type="PANTHER" id="PTHR12995">
    <property type="entry name" value="FI21814P1"/>
    <property type="match status" value="1"/>
</dbReference>
<evidence type="ECO:0000256" key="1">
    <source>
        <dbReference type="ARBA" id="ARBA00004477"/>
    </source>
</evidence>
<comment type="subcellular location">
    <subcellularLocation>
        <location evidence="1">Endoplasmic reticulum membrane</location>
        <topology evidence="1">Multi-pass membrane protein</topology>
    </subcellularLocation>
</comment>
<dbReference type="GO" id="GO:0005789">
    <property type="term" value="C:endoplasmic reticulum membrane"/>
    <property type="evidence" value="ECO:0007669"/>
    <property type="project" value="UniProtKB-SubCell"/>
</dbReference>
<keyword evidence="5 11" id="KW-1133">Transmembrane helix</keyword>
<evidence type="ECO:0000256" key="9">
    <source>
        <dbReference type="ARBA" id="ARBA00039169"/>
    </source>
</evidence>
<evidence type="ECO:0000313" key="13">
    <source>
        <dbReference type="Proteomes" id="UP001356427"/>
    </source>
</evidence>
<dbReference type="InterPro" id="IPR019397">
    <property type="entry name" value="Uncharacterised_TMEM39"/>
</dbReference>
<reference evidence="12 13" key="1">
    <citation type="submission" date="2021-04" db="EMBL/GenBank/DDBJ databases">
        <authorList>
            <person name="De Guttry C."/>
            <person name="Zahm M."/>
            <person name="Klopp C."/>
            <person name="Cabau C."/>
            <person name="Louis A."/>
            <person name="Berthelot C."/>
            <person name="Parey E."/>
            <person name="Roest Crollius H."/>
            <person name="Montfort J."/>
            <person name="Robinson-Rechavi M."/>
            <person name="Bucao C."/>
            <person name="Bouchez O."/>
            <person name="Gislard M."/>
            <person name="Lluch J."/>
            <person name="Milhes M."/>
            <person name="Lampietro C."/>
            <person name="Lopez Roques C."/>
            <person name="Donnadieu C."/>
            <person name="Braasch I."/>
            <person name="Desvignes T."/>
            <person name="Postlethwait J."/>
            <person name="Bobe J."/>
            <person name="Wedekind C."/>
            <person name="Guiguen Y."/>
        </authorList>
    </citation>
    <scope>NUCLEOTIDE SEQUENCE [LARGE SCALE GENOMIC DNA]</scope>
    <source>
        <strain evidence="12">Cs_M1</strain>
        <tissue evidence="12">Blood</tissue>
    </source>
</reference>
<feature type="transmembrane region" description="Helical" evidence="11">
    <location>
        <begin position="181"/>
        <end position="204"/>
    </location>
</feature>
<name>A0AAN8L3H2_9TELE</name>
<organism evidence="12 13">
    <name type="scientific">Coregonus suidteri</name>
    <dbReference type="NCBI Taxonomy" id="861788"/>
    <lineage>
        <taxon>Eukaryota</taxon>
        <taxon>Metazoa</taxon>
        <taxon>Chordata</taxon>
        <taxon>Craniata</taxon>
        <taxon>Vertebrata</taxon>
        <taxon>Euteleostomi</taxon>
        <taxon>Actinopterygii</taxon>
        <taxon>Neopterygii</taxon>
        <taxon>Teleostei</taxon>
        <taxon>Protacanthopterygii</taxon>
        <taxon>Salmoniformes</taxon>
        <taxon>Salmonidae</taxon>
        <taxon>Coregoninae</taxon>
        <taxon>Coregonus</taxon>
    </lineage>
</organism>
<keyword evidence="7" id="KW-0325">Glycoprotein</keyword>
<dbReference type="Pfam" id="PF10271">
    <property type="entry name" value="Tmp39"/>
    <property type="match status" value="1"/>
</dbReference>
<comment type="similarity">
    <text evidence="2">Belongs to the TMEM39 family.</text>
</comment>
<dbReference type="EMBL" id="JAGTTL010000023">
    <property type="protein sequence ID" value="KAK6304337.1"/>
    <property type="molecule type" value="Genomic_DNA"/>
</dbReference>
<evidence type="ECO:0000256" key="11">
    <source>
        <dbReference type="SAM" id="Phobius"/>
    </source>
</evidence>
<feature type="region of interest" description="Disordered" evidence="10">
    <location>
        <begin position="1"/>
        <end position="54"/>
    </location>
</feature>
<dbReference type="Pfam" id="PF13270">
    <property type="entry name" value="CCDC28"/>
    <property type="match status" value="1"/>
</dbReference>
<dbReference type="AlphaFoldDB" id="A0AAN8L3H2"/>
<evidence type="ECO:0000256" key="5">
    <source>
        <dbReference type="ARBA" id="ARBA00022989"/>
    </source>
</evidence>
<evidence type="ECO:0000313" key="12">
    <source>
        <dbReference type="EMBL" id="KAK6304337.1"/>
    </source>
</evidence>
<accession>A0AAN8L3H2</accession>
<dbReference type="Proteomes" id="UP001356427">
    <property type="component" value="Unassembled WGS sequence"/>
</dbReference>
<feature type="transmembrane region" description="Helical" evidence="11">
    <location>
        <begin position="449"/>
        <end position="466"/>
    </location>
</feature>
<evidence type="ECO:0000256" key="4">
    <source>
        <dbReference type="ARBA" id="ARBA00022824"/>
    </source>
</evidence>
<comment type="caution">
    <text evidence="12">The sequence shown here is derived from an EMBL/GenBank/DDBJ whole genome shotgun (WGS) entry which is preliminary data.</text>
</comment>
<evidence type="ECO:0000256" key="10">
    <source>
        <dbReference type="SAM" id="MobiDB-lite"/>
    </source>
</evidence>
<dbReference type="PANTHER" id="PTHR12995:SF2">
    <property type="entry name" value="TRANSMEMBRANE PROTEIN 39B"/>
    <property type="match status" value="1"/>
</dbReference>
<proteinExistence type="inferred from homology"/>
<comment type="function">
    <text evidence="8">May protect the cells against DNA damage caused by exposure to the cold-warming stress and facilitates tissue damage repair during the recovery phase.</text>
</comment>
<feature type="transmembrane region" description="Helical" evidence="11">
    <location>
        <begin position="321"/>
        <end position="338"/>
    </location>
</feature>
<keyword evidence="13" id="KW-1185">Reference proteome</keyword>
<feature type="transmembrane region" description="Helical" evidence="11">
    <location>
        <begin position="156"/>
        <end position="175"/>
    </location>
</feature>
<evidence type="ECO:0000256" key="2">
    <source>
        <dbReference type="ARBA" id="ARBA00010737"/>
    </source>
</evidence>
<evidence type="ECO:0000256" key="3">
    <source>
        <dbReference type="ARBA" id="ARBA00022692"/>
    </source>
</evidence>
<feature type="region of interest" description="Disordered" evidence="10">
    <location>
        <begin position="498"/>
        <end position="569"/>
    </location>
</feature>
<feature type="compositionally biased region" description="Polar residues" evidence="10">
    <location>
        <begin position="21"/>
        <end position="36"/>
    </location>
</feature>
<dbReference type="InterPro" id="IPR025271">
    <property type="entry name" value="CCDC28"/>
</dbReference>
<evidence type="ECO:0000256" key="7">
    <source>
        <dbReference type="ARBA" id="ARBA00023180"/>
    </source>
</evidence>
<gene>
    <name evidence="12" type="ORF">J4Q44_G00249230</name>
</gene>
<feature type="transmembrane region" description="Helical" evidence="11">
    <location>
        <begin position="288"/>
        <end position="306"/>
    </location>
</feature>
<feature type="transmembrane region" description="Helical" evidence="11">
    <location>
        <begin position="78"/>
        <end position="97"/>
    </location>
</feature>
<keyword evidence="6 11" id="KW-0472">Membrane</keyword>
<protein>
    <recommendedName>
        <fullName evidence="9">Transmembrane protein 39B</fullName>
    </recommendedName>
</protein>
<feature type="transmembrane region" description="Helical" evidence="11">
    <location>
        <begin position="418"/>
        <end position="437"/>
    </location>
</feature>
<feature type="region of interest" description="Disordered" evidence="10">
    <location>
        <begin position="582"/>
        <end position="612"/>
    </location>
</feature>
<evidence type="ECO:0000256" key="6">
    <source>
        <dbReference type="ARBA" id="ARBA00023136"/>
    </source>
</evidence>
<sequence>MAGGRRGVNRTAYCRPPMNSEPGSVNNGNHSTSSPVTGVRSRTRNSSGTGISSPPLAAQTVVPLKHCKIPELSMDRNVLFELHLFFCHLIALSVHYVNIYKTVWWYPSSHPPSHTSLNFHLIDYNMLLFTVIILARRLIAAIVKEASQSGKLSFPHSIFLVMARFAVLTLTGWSLCRSLIYLFRTYSVLSLLFLCYPFGMYIPFFRLNCDLRRDLPLSPIASIGSKEGGSMGRGRDYMTALKETWKQHTSQLYGVQAMPTHACCLSPDLIRKEVEYLKMDFNWRMKEVLVSSMLSAYYVAFVPVWFVKSTQYVDKRWSCELFILVSVSTSVILMRHLLPPRYCDLLHKAAAHLGCWHKVDPSLCSNVLQHIWTEEYMWPQGVLVKHNKNVYKAIGHYNVAVPSDVSHYRFYFFFNKPLRILNILIILEGAMIFYQLYSLICSEKWHQTISLALILFSNYYAFFKLLRDRIVLGKAYSYSNCSSDQKIRCPEAQAGSTNFTQRTSLQQAMEDKRKKRSPKVSLPQPPPPPVNPRKLSVLPSSKSATFSLGLPQPPSPKNRGKFKRSIGAAGQSKDVLSVVVAAPPKTTRPHKEKARAPQPAGPSKVAQSSPLQHSFLTDVSDVREMEGGLLNLLNDFHSGKLQAFGKVCSFEQLEHVREMQEKLARLHFSLDSHVEELSEDKRKCASDHNLEHLLCNLEELSSSIQKLHLAENQDLSKTSGP</sequence>
<feature type="transmembrane region" description="Helical" evidence="11">
    <location>
        <begin position="117"/>
        <end position="135"/>
    </location>
</feature>
<feature type="compositionally biased region" description="Polar residues" evidence="10">
    <location>
        <begin position="498"/>
        <end position="507"/>
    </location>
</feature>
<keyword evidence="3 11" id="KW-0812">Transmembrane</keyword>